<protein>
    <recommendedName>
        <fullName evidence="7 8">Cardiolipin synthase</fullName>
        <shortName evidence="7">CL synthase</shortName>
        <ecNumber evidence="7 8">2.7.8.-</ecNumber>
    </recommendedName>
</protein>
<proteinExistence type="inferred from homology"/>
<evidence type="ECO:0000313" key="10">
    <source>
        <dbReference type="EMBL" id="MDU0203651.1"/>
    </source>
</evidence>
<dbReference type="InterPro" id="IPR025202">
    <property type="entry name" value="PLD-like_dom"/>
</dbReference>
<comment type="caution">
    <text evidence="7">Lacks conserved residue(s) required for the propagation of feature annotation.</text>
</comment>
<keyword evidence="7" id="KW-0444">Lipid biosynthesis</keyword>
<evidence type="ECO:0000256" key="2">
    <source>
        <dbReference type="ARBA" id="ARBA00022679"/>
    </source>
</evidence>
<dbReference type="Pfam" id="PF13091">
    <property type="entry name" value="PLDc_2"/>
    <property type="match status" value="2"/>
</dbReference>
<keyword evidence="1 7" id="KW-1003">Cell membrane</keyword>
<feature type="active site" evidence="7">
    <location>
        <position position="401"/>
    </location>
</feature>
<keyword evidence="2 7" id="KW-0808">Transferase</keyword>
<accession>A0ABU3RH94</accession>
<keyword evidence="3 7" id="KW-0812">Transmembrane</keyword>
<dbReference type="EMBL" id="JAWCUD010000008">
    <property type="protein sequence ID" value="MDU0203651.1"/>
    <property type="molecule type" value="Genomic_DNA"/>
</dbReference>
<comment type="caution">
    <text evidence="10">The sequence shown here is derived from an EMBL/GenBank/DDBJ whole genome shotgun (WGS) entry which is preliminary data.</text>
</comment>
<dbReference type="Proteomes" id="UP001260980">
    <property type="component" value="Unassembled WGS sequence"/>
</dbReference>
<dbReference type="NCBIfam" id="TIGR04265">
    <property type="entry name" value="bac_cardiolipin"/>
    <property type="match status" value="1"/>
</dbReference>
<evidence type="ECO:0000256" key="5">
    <source>
        <dbReference type="ARBA" id="ARBA00022989"/>
    </source>
</evidence>
<dbReference type="HAMAP" id="MF_01916">
    <property type="entry name" value="Cardiolipin_synth_Cls"/>
    <property type="match status" value="1"/>
</dbReference>
<dbReference type="InterPro" id="IPR022924">
    <property type="entry name" value="Cardiolipin_synthase"/>
</dbReference>
<dbReference type="PROSITE" id="PS50035">
    <property type="entry name" value="PLD"/>
    <property type="match status" value="2"/>
</dbReference>
<evidence type="ECO:0000256" key="1">
    <source>
        <dbReference type="ARBA" id="ARBA00022475"/>
    </source>
</evidence>
<evidence type="ECO:0000256" key="8">
    <source>
        <dbReference type="NCBIfam" id="TIGR04265"/>
    </source>
</evidence>
<comment type="similarity">
    <text evidence="7">Belongs to the phospholipase D family. Cardiolipin synthase subfamily.</text>
</comment>
<evidence type="ECO:0000313" key="11">
    <source>
        <dbReference type="Proteomes" id="UP001260980"/>
    </source>
</evidence>
<keyword evidence="6 7" id="KW-0472">Membrane</keyword>
<keyword evidence="5 7" id="KW-1133">Transmembrane helix</keyword>
<feature type="domain" description="PLD phosphodiesterase" evidence="9">
    <location>
        <begin position="389"/>
        <end position="416"/>
    </location>
</feature>
<feature type="active site" evidence="7">
    <location>
        <position position="225"/>
    </location>
</feature>
<feature type="active site" evidence="7">
    <location>
        <position position="394"/>
    </location>
</feature>
<keyword evidence="7" id="KW-1208">Phospholipid metabolism</keyword>
<reference evidence="10 11" key="1">
    <citation type="submission" date="2023-10" db="EMBL/GenBank/DDBJ databases">
        <title>Paenibacillus strain PFR10 Genome sequencing and assembly.</title>
        <authorList>
            <person name="Kim I."/>
        </authorList>
    </citation>
    <scope>NUCLEOTIDE SEQUENCE [LARGE SCALE GENOMIC DNA]</scope>
    <source>
        <strain evidence="10 11">PFR10</strain>
    </source>
</reference>
<dbReference type="SMART" id="SM00155">
    <property type="entry name" value="PLDc"/>
    <property type="match status" value="2"/>
</dbReference>
<dbReference type="PANTHER" id="PTHR21248">
    <property type="entry name" value="CARDIOLIPIN SYNTHASE"/>
    <property type="match status" value="1"/>
</dbReference>
<feature type="active site" evidence="7">
    <location>
        <position position="220"/>
    </location>
</feature>
<feature type="active site" evidence="7">
    <location>
        <position position="396"/>
    </location>
</feature>
<evidence type="ECO:0000256" key="7">
    <source>
        <dbReference type="HAMAP-Rule" id="MF_01916"/>
    </source>
</evidence>
<keyword evidence="7" id="KW-0443">Lipid metabolism</keyword>
<feature type="transmembrane region" description="Helical" evidence="7">
    <location>
        <begin position="31"/>
        <end position="51"/>
    </location>
</feature>
<dbReference type="SUPFAM" id="SSF56024">
    <property type="entry name" value="Phospholipase D/nuclease"/>
    <property type="match status" value="2"/>
</dbReference>
<dbReference type="CDD" id="cd09110">
    <property type="entry name" value="PLDc_CLS_1"/>
    <property type="match status" value="1"/>
</dbReference>
<gene>
    <name evidence="10" type="primary">cls</name>
    <name evidence="10" type="ORF">RQP52_21445</name>
</gene>
<comment type="subcellular location">
    <subcellularLocation>
        <location evidence="7">Cell membrane</location>
        <topology evidence="7">Multi-pass membrane protein</topology>
    </subcellularLocation>
</comment>
<comment type="catalytic activity">
    <reaction evidence="7">
        <text>2 a 1,2-diacyl-sn-glycero-3-phospho-(1'-sn-glycerol) = a cardiolipin + glycerol</text>
        <dbReference type="Rhea" id="RHEA:31451"/>
        <dbReference type="ChEBI" id="CHEBI:17754"/>
        <dbReference type="ChEBI" id="CHEBI:62237"/>
        <dbReference type="ChEBI" id="CHEBI:64716"/>
    </reaction>
</comment>
<feature type="active site" evidence="7">
    <location>
        <position position="218"/>
    </location>
</feature>
<dbReference type="InterPro" id="IPR030874">
    <property type="entry name" value="Cardiolipin_synth_Firmi"/>
</dbReference>
<keyword evidence="4" id="KW-0677">Repeat</keyword>
<evidence type="ECO:0000259" key="9">
    <source>
        <dbReference type="PROSITE" id="PS50035"/>
    </source>
</evidence>
<dbReference type="CDD" id="cd09112">
    <property type="entry name" value="PLDc_CLS_2"/>
    <property type="match status" value="1"/>
</dbReference>
<keyword evidence="7" id="KW-0594">Phospholipid biosynthesis</keyword>
<evidence type="ECO:0000256" key="4">
    <source>
        <dbReference type="ARBA" id="ARBA00022737"/>
    </source>
</evidence>
<dbReference type="RefSeq" id="WP_315954015.1">
    <property type="nucleotide sequence ID" value="NZ_JAWCUD010000008.1"/>
</dbReference>
<keyword evidence="11" id="KW-1185">Reference proteome</keyword>
<organism evidence="10 11">
    <name type="scientific">Paenibacillus violae</name>
    <dbReference type="NCBI Taxonomy" id="3077234"/>
    <lineage>
        <taxon>Bacteria</taxon>
        <taxon>Bacillati</taxon>
        <taxon>Bacillota</taxon>
        <taxon>Bacilli</taxon>
        <taxon>Bacillales</taxon>
        <taxon>Paenibacillaceae</taxon>
        <taxon>Paenibacillus</taxon>
    </lineage>
</organism>
<name>A0ABU3RH94_9BACL</name>
<dbReference type="EC" id="2.7.8.-" evidence="7 8"/>
<evidence type="ECO:0000256" key="3">
    <source>
        <dbReference type="ARBA" id="ARBA00022692"/>
    </source>
</evidence>
<evidence type="ECO:0000256" key="6">
    <source>
        <dbReference type="ARBA" id="ARBA00023136"/>
    </source>
</evidence>
<comment type="function">
    <text evidence="7">Catalyzes the reversible phosphatidyl group transfer from one phosphatidylglycerol molecule to another to form cardiolipin (CL) (diphosphatidylglycerol) and glycerol.</text>
</comment>
<feature type="domain" description="PLD phosphodiesterase" evidence="9">
    <location>
        <begin position="213"/>
        <end position="240"/>
    </location>
</feature>
<dbReference type="Gene3D" id="3.30.870.10">
    <property type="entry name" value="Endonuclease Chain A"/>
    <property type="match status" value="2"/>
</dbReference>
<sequence length="476" mass="55091">MIWMVGVLLLFIFQTATILIGEYKRPAKTVAWLFVLFILPIIGFLMYYFLAKEYTQRKTVRRKGRRRSSEARHQWLGRGSHNQERIEEQHYQLFEDSRLCGLLHNIPGSAISPNNRVEVLTNADVTYEAMLEAIEKAEKHIHFEFYTIRHDAIGTRFQEALIRKALQGVKVRVIYDGIGSYSLSSAYIDRFKQAGIEVYPFLRPLIAFFDKRMNYRNHRKIIVIDGLVGFVGGINIGDEYLGGDPKLGFWRDTHLMLNGDSVYYLQTTFMTDWLFVSGERLADDSMYPEHHESETSLVQVISSGPDAYWDAIQEMFFAGIVAAKKRVYMTTPYFIPDASITMALKTAVLSGVDVRIILPYKADSRIVQYASRSYLLELMQAGVQFYLYRKGFMHAKVMIIDHMMATVGTANVDMRSFFSNFELNAVMFNQDVIDRLEDDFWMDLKDSDELKLAEFEQRSRLEKGKEVIARLLSPLF</sequence>
<dbReference type="InterPro" id="IPR001736">
    <property type="entry name" value="PLipase_D/transphosphatidylase"/>
</dbReference>
<dbReference type="PANTHER" id="PTHR21248:SF22">
    <property type="entry name" value="PHOSPHOLIPASE D"/>
    <property type="match status" value="1"/>
</dbReference>